<name>A0A3M7QSG5_BRAPC</name>
<sequence>MSRKYARNDLNPNLRMDASRIFISFTYLNLNYDLMKTGSIKFSTLDKKEIKNSKSVSLIHFKTLISANYLKYVSHPIQDSGKMENQCREANNQI</sequence>
<dbReference type="EMBL" id="REGN01005272">
    <property type="protein sequence ID" value="RNA14034.1"/>
    <property type="molecule type" value="Genomic_DNA"/>
</dbReference>
<proteinExistence type="predicted"/>
<evidence type="ECO:0000313" key="1">
    <source>
        <dbReference type="EMBL" id="RNA14034.1"/>
    </source>
</evidence>
<keyword evidence="2" id="KW-1185">Reference proteome</keyword>
<dbReference type="AlphaFoldDB" id="A0A3M7QSG5"/>
<dbReference type="Proteomes" id="UP000276133">
    <property type="component" value="Unassembled WGS sequence"/>
</dbReference>
<accession>A0A3M7QSG5</accession>
<comment type="caution">
    <text evidence="1">The sequence shown here is derived from an EMBL/GenBank/DDBJ whole genome shotgun (WGS) entry which is preliminary data.</text>
</comment>
<protein>
    <submittedName>
        <fullName evidence="1">Uncharacterized protein</fullName>
    </submittedName>
</protein>
<organism evidence="1 2">
    <name type="scientific">Brachionus plicatilis</name>
    <name type="common">Marine rotifer</name>
    <name type="synonym">Brachionus muelleri</name>
    <dbReference type="NCBI Taxonomy" id="10195"/>
    <lineage>
        <taxon>Eukaryota</taxon>
        <taxon>Metazoa</taxon>
        <taxon>Spiralia</taxon>
        <taxon>Gnathifera</taxon>
        <taxon>Rotifera</taxon>
        <taxon>Eurotatoria</taxon>
        <taxon>Monogononta</taxon>
        <taxon>Pseudotrocha</taxon>
        <taxon>Ploima</taxon>
        <taxon>Brachionidae</taxon>
        <taxon>Brachionus</taxon>
    </lineage>
</organism>
<evidence type="ECO:0000313" key="2">
    <source>
        <dbReference type="Proteomes" id="UP000276133"/>
    </source>
</evidence>
<reference evidence="1 2" key="1">
    <citation type="journal article" date="2018" name="Sci. Rep.">
        <title>Genomic signatures of local adaptation to the degree of environmental predictability in rotifers.</title>
        <authorList>
            <person name="Franch-Gras L."/>
            <person name="Hahn C."/>
            <person name="Garcia-Roger E.M."/>
            <person name="Carmona M.J."/>
            <person name="Serra M."/>
            <person name="Gomez A."/>
        </authorList>
    </citation>
    <scope>NUCLEOTIDE SEQUENCE [LARGE SCALE GENOMIC DNA]</scope>
    <source>
        <strain evidence="1">HYR1</strain>
    </source>
</reference>
<gene>
    <name evidence="1" type="ORF">BpHYR1_044725</name>
</gene>